<feature type="region of interest" description="Disordered" evidence="2">
    <location>
        <begin position="48"/>
        <end position="82"/>
    </location>
</feature>
<evidence type="ECO:0000256" key="1">
    <source>
        <dbReference type="PROSITE-ProRule" id="PRU01005"/>
    </source>
</evidence>
<dbReference type="PROSITE" id="PS51670">
    <property type="entry name" value="SHKT"/>
    <property type="match status" value="1"/>
</dbReference>
<reference evidence="4" key="2">
    <citation type="journal article" date="2016" name="Mol. Ecol.">
        <title>Population genomics of the filarial nematode parasite Wuchereria bancrofti from mosquitoes.</title>
        <authorList>
            <person name="Small S.T."/>
            <person name="Reimer L.J."/>
            <person name="Tisch D.J."/>
            <person name="King C.L."/>
            <person name="Christensen B.M."/>
            <person name="Siba P.M."/>
            <person name="Kazura J.W."/>
            <person name="Serre D."/>
            <person name="Zimmerman P.A."/>
        </authorList>
    </citation>
    <scope>NUCLEOTIDE SEQUENCE</scope>
    <source>
        <strain evidence="4">pt0022</strain>
    </source>
</reference>
<evidence type="ECO:0000259" key="3">
    <source>
        <dbReference type="PROSITE" id="PS51670"/>
    </source>
</evidence>
<proteinExistence type="predicted"/>
<dbReference type="SMART" id="SM00254">
    <property type="entry name" value="ShKT"/>
    <property type="match status" value="2"/>
</dbReference>
<evidence type="ECO:0000313" key="5">
    <source>
        <dbReference type="WBParaSite" id="mrna-Wban_04822"/>
    </source>
</evidence>
<dbReference type="Pfam" id="PF01549">
    <property type="entry name" value="ShK"/>
    <property type="match status" value="2"/>
</dbReference>
<reference evidence="5" key="3">
    <citation type="submission" date="2024-02" db="UniProtKB">
        <authorList>
            <consortium name="WormBaseParasite"/>
        </authorList>
    </citation>
    <scope>IDENTIFICATION</scope>
    <source>
        <strain evidence="5">pt0022</strain>
    </source>
</reference>
<organism evidence="4 5">
    <name type="scientific">Wuchereria bancrofti</name>
    <dbReference type="NCBI Taxonomy" id="6293"/>
    <lineage>
        <taxon>Eukaryota</taxon>
        <taxon>Metazoa</taxon>
        <taxon>Ecdysozoa</taxon>
        <taxon>Nematoda</taxon>
        <taxon>Chromadorea</taxon>
        <taxon>Rhabditida</taxon>
        <taxon>Spirurina</taxon>
        <taxon>Spiruromorpha</taxon>
        <taxon>Filarioidea</taxon>
        <taxon>Onchocercidae</taxon>
        <taxon>Wuchereria</taxon>
    </lineage>
</organism>
<dbReference type="PANTHER" id="PTHR46219:SF5">
    <property type="entry name" value="SHKT DOMAIN-CONTAINING PROTEIN"/>
    <property type="match status" value="1"/>
</dbReference>
<dbReference type="PANTHER" id="PTHR46219">
    <property type="entry name" value="PROTEIN CBG11138"/>
    <property type="match status" value="1"/>
</dbReference>
<name>A0AAF5PSJ2_WUCBA</name>
<sequence length="229" mass="26077">MALDNSEKMAKNISNELSQKNVNYGQMIPVMSNETTQMSQVDVRRQMSRGMSKETDQMSQVDVRRQMSRGTSKETDQMSQEDVREQIGRGVSKELAQKMKNVLTKEANEKEYCTNIRLNNKLCYDSALPGHPSDCTKYGYLCDNIVYYNLMTWQCPVTCDRCSYLITPSPRTGVFTNGTCVDLKGSNGQSDCGKYITLCRDPRYVSLMATECPKTCKFCPEQDHVQRLD</sequence>
<evidence type="ECO:0000256" key="2">
    <source>
        <dbReference type="SAM" id="MobiDB-lite"/>
    </source>
</evidence>
<dbReference type="Gene3D" id="1.10.10.1870">
    <property type="entry name" value="ShTK domain-like"/>
    <property type="match status" value="1"/>
</dbReference>
<protein>
    <recommendedName>
        <fullName evidence="3">ShKT domain-containing protein</fullName>
    </recommendedName>
</protein>
<feature type="domain" description="ShKT" evidence="3">
    <location>
        <begin position="169"/>
        <end position="219"/>
    </location>
</feature>
<dbReference type="AlphaFoldDB" id="A0AAF5PSJ2"/>
<accession>A0AAF5PSJ2</accession>
<dbReference type="WBParaSite" id="mrna-Wban_04822">
    <property type="protein sequence ID" value="mrna-Wban_04822"/>
    <property type="gene ID" value="Wban_04822"/>
</dbReference>
<dbReference type="Gene3D" id="1.10.10.1940">
    <property type="match status" value="1"/>
</dbReference>
<dbReference type="Proteomes" id="UP000093561">
    <property type="component" value="Unassembled WGS sequence"/>
</dbReference>
<reference evidence="4" key="1">
    <citation type="submission" date="2015-03" db="EMBL/GenBank/DDBJ databases">
        <title>Wuchereria bancrofti Genome Sequencing Papua New Guinea Strain.</title>
        <authorList>
            <person name="Small S.T."/>
            <person name="Serre D."/>
            <person name="Zimmerman P.A."/>
        </authorList>
    </citation>
    <scope>NUCLEOTIDE SEQUENCE [LARGE SCALE GENOMIC DNA]</scope>
    <source>
        <strain evidence="4">pt0022</strain>
    </source>
</reference>
<feature type="compositionally biased region" description="Basic and acidic residues" evidence="2">
    <location>
        <begin position="71"/>
        <end position="82"/>
    </location>
</feature>
<comment type="caution">
    <text evidence="1">Lacks conserved residue(s) required for the propagation of feature annotation.</text>
</comment>
<dbReference type="InterPro" id="IPR003582">
    <property type="entry name" value="ShKT_dom"/>
</dbReference>
<evidence type="ECO:0000313" key="4">
    <source>
        <dbReference type="Proteomes" id="UP000093561"/>
    </source>
</evidence>